<dbReference type="Gene3D" id="3.40.50.300">
    <property type="entry name" value="P-loop containing nucleotide triphosphate hydrolases"/>
    <property type="match status" value="1"/>
</dbReference>
<dbReference type="Proteomes" id="UP000095463">
    <property type="component" value="Unassembled WGS sequence"/>
</dbReference>
<name>A0A1E5XRZ9_9HYPH</name>
<dbReference type="SUPFAM" id="SSF52540">
    <property type="entry name" value="P-loop containing nucleoside triphosphate hydrolases"/>
    <property type="match status" value="1"/>
</dbReference>
<protein>
    <recommendedName>
        <fullName evidence="3">AAA family ATPase</fullName>
    </recommendedName>
</protein>
<evidence type="ECO:0008006" key="3">
    <source>
        <dbReference type="Google" id="ProtNLM"/>
    </source>
</evidence>
<sequence>MAEGVRLLITGNGGSGKTWLGERLAQRLAVRLLRLDDLYWDGAYGGKERDKRVVFDEVAEHAKEGSWVMEGVYGWLLPAALPRVTEFIFLDLPVEACLDNVRRRGNQGGGNEASFAALLAWVAEYPTRSNANSRQAHQRLWDGFEGTKCVLRNREEAEQYVGRR</sequence>
<evidence type="ECO:0000313" key="1">
    <source>
        <dbReference type="EMBL" id="OEO31353.1"/>
    </source>
</evidence>
<dbReference type="PANTHER" id="PTHR37816">
    <property type="entry name" value="YALI0E33011P"/>
    <property type="match status" value="1"/>
</dbReference>
<organism evidence="1 2">
    <name type="scientific">Devosia insulae DS-56</name>
    <dbReference type="NCBI Taxonomy" id="1116389"/>
    <lineage>
        <taxon>Bacteria</taxon>
        <taxon>Pseudomonadati</taxon>
        <taxon>Pseudomonadota</taxon>
        <taxon>Alphaproteobacteria</taxon>
        <taxon>Hyphomicrobiales</taxon>
        <taxon>Devosiaceae</taxon>
        <taxon>Devosia</taxon>
    </lineage>
</organism>
<keyword evidence="2" id="KW-1185">Reference proteome</keyword>
<dbReference type="InterPro" id="IPR052922">
    <property type="entry name" value="Cytidylate_Kinase-2"/>
</dbReference>
<evidence type="ECO:0000313" key="2">
    <source>
        <dbReference type="Proteomes" id="UP000095463"/>
    </source>
</evidence>
<dbReference type="InterPro" id="IPR027417">
    <property type="entry name" value="P-loop_NTPase"/>
</dbReference>
<dbReference type="AlphaFoldDB" id="A0A1E5XRZ9"/>
<proteinExistence type="predicted"/>
<dbReference type="OrthoDB" id="7210594at2"/>
<gene>
    <name evidence="1" type="ORF">VW23_016870</name>
</gene>
<reference evidence="1 2" key="1">
    <citation type="journal article" date="2015" name="Genome Announc.">
        <title>Genome Assemblies of Three Soil-Associated Devosia species: D. insulae, D. limi, and D. soli.</title>
        <authorList>
            <person name="Hassan Y.I."/>
            <person name="Lepp D."/>
            <person name="Zhou T."/>
        </authorList>
    </citation>
    <scope>NUCLEOTIDE SEQUENCE [LARGE SCALE GENOMIC DNA]</scope>
    <source>
        <strain evidence="1 2">DS-56</strain>
    </source>
</reference>
<dbReference type="PANTHER" id="PTHR37816:SF2">
    <property type="entry name" value="DNA TOPOLOGY MODULATION PROTEIN FLAR-RELATED PROTEIN"/>
    <property type="match status" value="1"/>
</dbReference>
<dbReference type="EMBL" id="LAJE02000161">
    <property type="protein sequence ID" value="OEO31353.1"/>
    <property type="molecule type" value="Genomic_DNA"/>
</dbReference>
<dbReference type="RefSeq" id="WP_069909491.1">
    <property type="nucleotide sequence ID" value="NZ_LAJE02000161.1"/>
</dbReference>
<accession>A0A1E5XRZ9</accession>
<comment type="caution">
    <text evidence="1">The sequence shown here is derived from an EMBL/GenBank/DDBJ whole genome shotgun (WGS) entry which is preliminary data.</text>
</comment>